<protein>
    <submittedName>
        <fullName evidence="1">Uncharacterized protein</fullName>
    </submittedName>
</protein>
<dbReference type="EMBL" id="JAAEEH010000042">
    <property type="protein sequence ID" value="NDL68485.1"/>
    <property type="molecule type" value="Genomic_DNA"/>
</dbReference>
<dbReference type="RefSeq" id="WP_162371209.1">
    <property type="nucleotide sequence ID" value="NZ_JAAEEH010000042.1"/>
</dbReference>
<evidence type="ECO:0000313" key="1">
    <source>
        <dbReference type="EMBL" id="NDL68485.1"/>
    </source>
</evidence>
<sequence length="83" mass="9510">MTMQEITYLESIQAMVRNAMEKYPEIVAFSADGIHMYGGKFESAFPEHEVQQPSFSCRTKYIYTTPGGTEFYGYKPLEVKDGH</sequence>
<name>A0A7X5HXK8_9FIRM</name>
<keyword evidence="2" id="KW-1185">Reference proteome</keyword>
<evidence type="ECO:0000313" key="2">
    <source>
        <dbReference type="Proteomes" id="UP000461585"/>
    </source>
</evidence>
<organism evidence="1 2">
    <name type="scientific">Anaerotalea alkaliphila</name>
    <dbReference type="NCBI Taxonomy" id="2662126"/>
    <lineage>
        <taxon>Bacteria</taxon>
        <taxon>Bacillati</taxon>
        <taxon>Bacillota</taxon>
        <taxon>Clostridia</taxon>
        <taxon>Eubacteriales</taxon>
        <taxon>Anaerotalea</taxon>
    </lineage>
</organism>
<dbReference type="AlphaFoldDB" id="A0A7X5HXK8"/>
<gene>
    <name evidence="1" type="ORF">GXN74_12135</name>
</gene>
<dbReference type="Proteomes" id="UP000461585">
    <property type="component" value="Unassembled WGS sequence"/>
</dbReference>
<proteinExistence type="predicted"/>
<comment type="caution">
    <text evidence="1">The sequence shown here is derived from an EMBL/GenBank/DDBJ whole genome shotgun (WGS) entry which is preliminary data.</text>
</comment>
<accession>A0A7X5HXK8</accession>
<reference evidence="1 2" key="1">
    <citation type="submission" date="2020-01" db="EMBL/GenBank/DDBJ databases">
        <title>Anaeroalcalibacter tamaniensis gen. nov., sp. nov., moderately halophilic strictly anaerobic fermenter bacterium from mud volcano of Taman peninsula.</title>
        <authorList>
            <person name="Frolova A."/>
            <person name="Merkel A.Y."/>
            <person name="Slobodkin A.I."/>
        </authorList>
    </citation>
    <scope>NUCLEOTIDE SEQUENCE [LARGE SCALE GENOMIC DNA]</scope>
    <source>
        <strain evidence="1 2">F-3ap</strain>
    </source>
</reference>